<dbReference type="EMBL" id="WWEN01000013">
    <property type="protein sequence ID" value="MYM57580.1"/>
    <property type="molecule type" value="Genomic_DNA"/>
</dbReference>
<evidence type="ECO:0000313" key="9">
    <source>
        <dbReference type="EMBL" id="MYM57580.1"/>
    </source>
</evidence>
<name>A0A6L8LSI0_9RHOB</name>
<feature type="transmembrane region" description="Helical" evidence="7">
    <location>
        <begin position="84"/>
        <end position="106"/>
    </location>
</feature>
<keyword evidence="4 7" id="KW-0812">Transmembrane</keyword>
<evidence type="ECO:0000313" key="10">
    <source>
        <dbReference type="Proteomes" id="UP000479043"/>
    </source>
</evidence>
<keyword evidence="10" id="KW-1185">Reference proteome</keyword>
<feature type="transmembrane region" description="Helical" evidence="7">
    <location>
        <begin position="12"/>
        <end position="30"/>
    </location>
</feature>
<evidence type="ECO:0000256" key="5">
    <source>
        <dbReference type="ARBA" id="ARBA00022989"/>
    </source>
</evidence>
<dbReference type="Proteomes" id="UP000479043">
    <property type="component" value="Unassembled WGS sequence"/>
</dbReference>
<keyword evidence="6 7" id="KW-0472">Membrane</keyword>
<evidence type="ECO:0000256" key="2">
    <source>
        <dbReference type="ARBA" id="ARBA00022448"/>
    </source>
</evidence>
<accession>A0A6L8LSI0</accession>
<dbReference type="AlphaFoldDB" id="A0A6L8LSI0"/>
<gene>
    <name evidence="9" type="ORF">GR167_19845</name>
</gene>
<evidence type="ECO:0000256" key="3">
    <source>
        <dbReference type="ARBA" id="ARBA00022475"/>
    </source>
</evidence>
<sequence>MIRSVAANLRTALWLLTSAFILLIMFVSFGDVTMRTFAKPIPGAYEVTEIAVGAMVFAALPIVTLKNEHVSVTLLSALTARITWLRWCVLIVSRGITAIVFAYLGYRLWLLGNEFNATGAAAIFADFPLAPFAWFAGVMCWLSAVAGLIAAPEHHQQQDI</sequence>
<dbReference type="GO" id="GO:0005886">
    <property type="term" value="C:plasma membrane"/>
    <property type="evidence" value="ECO:0007669"/>
    <property type="project" value="UniProtKB-SubCell"/>
</dbReference>
<dbReference type="Pfam" id="PF04290">
    <property type="entry name" value="DctQ"/>
    <property type="match status" value="1"/>
</dbReference>
<comment type="caution">
    <text evidence="9">The sequence shown here is derived from an EMBL/GenBank/DDBJ whole genome shotgun (WGS) entry which is preliminary data.</text>
</comment>
<evidence type="ECO:0000256" key="1">
    <source>
        <dbReference type="ARBA" id="ARBA00004651"/>
    </source>
</evidence>
<comment type="function">
    <text evidence="7">Part of the tripartite ATP-independent periplasmic (TRAP) transport system.</text>
</comment>
<comment type="subcellular location">
    <subcellularLocation>
        <location evidence="7">Cell inner membrane</location>
        <topology evidence="7">Multi-pass membrane protein</topology>
    </subcellularLocation>
    <subcellularLocation>
        <location evidence="1">Cell membrane</location>
        <topology evidence="1">Multi-pass membrane protein</topology>
    </subcellularLocation>
</comment>
<dbReference type="GO" id="GO:0022857">
    <property type="term" value="F:transmembrane transporter activity"/>
    <property type="evidence" value="ECO:0007669"/>
    <property type="project" value="UniProtKB-UniRule"/>
</dbReference>
<evidence type="ECO:0000259" key="8">
    <source>
        <dbReference type="Pfam" id="PF04290"/>
    </source>
</evidence>
<proteinExistence type="inferred from homology"/>
<evidence type="ECO:0000256" key="7">
    <source>
        <dbReference type="RuleBase" id="RU369079"/>
    </source>
</evidence>
<keyword evidence="5 7" id="KW-1133">Transmembrane helix</keyword>
<dbReference type="RefSeq" id="WP_160975485.1">
    <property type="nucleotide sequence ID" value="NZ_WWEN01000013.1"/>
</dbReference>
<feature type="domain" description="Tripartite ATP-independent periplasmic transporters DctQ component" evidence="8">
    <location>
        <begin position="24"/>
        <end position="148"/>
    </location>
</feature>
<keyword evidence="3" id="KW-1003">Cell membrane</keyword>
<dbReference type="InterPro" id="IPR055348">
    <property type="entry name" value="DctQ"/>
</dbReference>
<comment type="subunit">
    <text evidence="7">The complex comprises the extracytoplasmic solute receptor protein and the two transmembrane proteins.</text>
</comment>
<feature type="transmembrane region" description="Helical" evidence="7">
    <location>
        <begin position="42"/>
        <end position="63"/>
    </location>
</feature>
<feature type="transmembrane region" description="Helical" evidence="7">
    <location>
        <begin position="132"/>
        <end position="151"/>
    </location>
</feature>
<keyword evidence="7" id="KW-0997">Cell inner membrane</keyword>
<protein>
    <recommendedName>
        <fullName evidence="7">TRAP transporter small permease protein</fullName>
    </recommendedName>
</protein>
<keyword evidence="2 7" id="KW-0813">Transport</keyword>
<reference evidence="9 10" key="1">
    <citation type="submission" date="2020-01" db="EMBL/GenBank/DDBJ databases">
        <authorList>
            <person name="Chen S."/>
        </authorList>
    </citation>
    <scope>NUCLEOTIDE SEQUENCE [LARGE SCALE GENOMIC DNA]</scope>
    <source>
        <strain evidence="9 10">GS-10</strain>
    </source>
</reference>
<evidence type="ECO:0000256" key="6">
    <source>
        <dbReference type="ARBA" id="ARBA00023136"/>
    </source>
</evidence>
<comment type="similarity">
    <text evidence="7">Belongs to the TRAP transporter small permease family.</text>
</comment>
<evidence type="ECO:0000256" key="4">
    <source>
        <dbReference type="ARBA" id="ARBA00022692"/>
    </source>
</evidence>
<organism evidence="9 10">
    <name type="scientific">Thalassovita mangrovi</name>
    <dbReference type="NCBI Taxonomy" id="2692236"/>
    <lineage>
        <taxon>Bacteria</taxon>
        <taxon>Pseudomonadati</taxon>
        <taxon>Pseudomonadota</taxon>
        <taxon>Alphaproteobacteria</taxon>
        <taxon>Rhodobacterales</taxon>
        <taxon>Roseobacteraceae</taxon>
        <taxon>Thalassovita</taxon>
    </lineage>
</organism>